<feature type="compositionally biased region" description="Low complexity" evidence="1">
    <location>
        <begin position="20"/>
        <end position="33"/>
    </location>
</feature>
<gene>
    <name evidence="2" type="ORF">OF850_08835</name>
</gene>
<protein>
    <recommendedName>
        <fullName evidence="4">Helix-turn-helix domain-containing protein</fullName>
    </recommendedName>
</protein>
<evidence type="ECO:0000313" key="3">
    <source>
        <dbReference type="Proteomes" id="UP001526430"/>
    </source>
</evidence>
<name>A0ABT3NU88_9PROT</name>
<reference evidence="2 3" key="1">
    <citation type="submission" date="2022-10" db="EMBL/GenBank/DDBJ databases">
        <title>Roseococcus glaciei nov., sp. nov., isolated from glacier.</title>
        <authorList>
            <person name="Liu Q."/>
            <person name="Xin Y.-H."/>
        </authorList>
    </citation>
    <scope>NUCLEOTIDE SEQUENCE [LARGE SCALE GENOMIC DNA]</scope>
    <source>
        <strain evidence="2 3">MDT2-1-1</strain>
    </source>
</reference>
<feature type="region of interest" description="Disordered" evidence="1">
    <location>
        <begin position="86"/>
        <end position="116"/>
    </location>
</feature>
<comment type="caution">
    <text evidence="2">The sequence shown here is derived from an EMBL/GenBank/DDBJ whole genome shotgun (WGS) entry which is preliminary data.</text>
</comment>
<dbReference type="Proteomes" id="UP001526430">
    <property type="component" value="Unassembled WGS sequence"/>
</dbReference>
<feature type="compositionally biased region" description="Basic residues" evidence="1">
    <location>
        <begin position="106"/>
        <end position="116"/>
    </location>
</feature>
<sequence>MRLKIRLESTEVEETKPRKSLMPSSSSSLPPSLPLLLTVPDTARLMSVAETSVREFVYATELDGRWIGTRILVTSESVVDFIARQPRVGHTPSDEHLFEPRPASTPKKRSVQTRSD</sequence>
<dbReference type="RefSeq" id="WP_301589662.1">
    <property type="nucleotide sequence ID" value="NZ_JAPFQI010000004.1"/>
</dbReference>
<dbReference type="EMBL" id="JAPFQI010000004">
    <property type="protein sequence ID" value="MCW8085727.1"/>
    <property type="molecule type" value="Genomic_DNA"/>
</dbReference>
<evidence type="ECO:0008006" key="4">
    <source>
        <dbReference type="Google" id="ProtNLM"/>
    </source>
</evidence>
<proteinExistence type="predicted"/>
<keyword evidence="3" id="KW-1185">Reference proteome</keyword>
<feature type="region of interest" description="Disordered" evidence="1">
    <location>
        <begin position="1"/>
        <end position="33"/>
    </location>
</feature>
<evidence type="ECO:0000313" key="2">
    <source>
        <dbReference type="EMBL" id="MCW8085727.1"/>
    </source>
</evidence>
<accession>A0ABT3NU88</accession>
<feature type="compositionally biased region" description="Basic and acidic residues" evidence="1">
    <location>
        <begin position="1"/>
        <end position="17"/>
    </location>
</feature>
<evidence type="ECO:0000256" key="1">
    <source>
        <dbReference type="SAM" id="MobiDB-lite"/>
    </source>
</evidence>
<organism evidence="2 3">
    <name type="scientific">Sabulicella glaciei</name>
    <dbReference type="NCBI Taxonomy" id="2984948"/>
    <lineage>
        <taxon>Bacteria</taxon>
        <taxon>Pseudomonadati</taxon>
        <taxon>Pseudomonadota</taxon>
        <taxon>Alphaproteobacteria</taxon>
        <taxon>Acetobacterales</taxon>
        <taxon>Acetobacteraceae</taxon>
        <taxon>Sabulicella</taxon>
    </lineage>
</organism>